<keyword evidence="3 5" id="KW-1133">Transmembrane helix</keyword>
<sequence length="402" mass="42146">MDFAKIFSRIKAILSTPQTEWPVIAAEPDSVAGLYRGYICIVAALPAIAHFIKGSLIGYGAVGVNLHLPLGMGLLGMVLRYLLTLLATYVVALVVNALAPTFGGQKDPLQGLKSVAYAWTAGWVGGVGVILPWIGWLVAIAGVIYGIYLLYLGLPHTMRCPQDKAGGYTAVTVIIAIVLSWIIGLTVAAMIGTATLGGASMTSLRVSDGHGGEVAVDPNTALGKIAAMSQGAQQAGKEIADAQKPGGGQVQSLSPDAIKAFLPETLAGLKRENFSAQRNDSMGVLVTTARADYGDGQGHDVQLEVADTGNMRGMMAMASAIAPDSEQQTEHGYQKTYTSNGRLVHESWDSQSKSGEYGVIVAQRYTVKASGNADSIDLLKQVVGGVDLDKLETLKNEGVSNQ</sequence>
<dbReference type="Pfam" id="PF04893">
    <property type="entry name" value="Yip1"/>
    <property type="match status" value="1"/>
</dbReference>
<keyword evidence="8" id="KW-1185">Reference proteome</keyword>
<evidence type="ECO:0000313" key="7">
    <source>
        <dbReference type="EMBL" id="RDI96999.1"/>
    </source>
</evidence>
<feature type="domain" description="Yip1" evidence="6">
    <location>
        <begin position="12"/>
        <end position="181"/>
    </location>
</feature>
<accession>A0A370K2Z0</accession>
<feature type="transmembrane region" description="Helical" evidence="5">
    <location>
        <begin position="38"/>
        <end position="61"/>
    </location>
</feature>
<dbReference type="AlphaFoldDB" id="A0A370K2Z0"/>
<dbReference type="EMBL" id="QQSY01000008">
    <property type="protein sequence ID" value="RDI96999.1"/>
    <property type="molecule type" value="Genomic_DNA"/>
</dbReference>
<organism evidence="7 8">
    <name type="scientific">Dyella solisilvae</name>
    <dbReference type="NCBI Taxonomy" id="1920168"/>
    <lineage>
        <taxon>Bacteria</taxon>
        <taxon>Pseudomonadati</taxon>
        <taxon>Pseudomonadota</taxon>
        <taxon>Gammaproteobacteria</taxon>
        <taxon>Lysobacterales</taxon>
        <taxon>Rhodanobacteraceae</taxon>
        <taxon>Dyella</taxon>
    </lineage>
</organism>
<evidence type="ECO:0000259" key="6">
    <source>
        <dbReference type="Pfam" id="PF04893"/>
    </source>
</evidence>
<evidence type="ECO:0000313" key="8">
    <source>
        <dbReference type="Proteomes" id="UP000254711"/>
    </source>
</evidence>
<keyword evidence="2 5" id="KW-0812">Transmembrane</keyword>
<feature type="transmembrane region" description="Helical" evidence="5">
    <location>
        <begin position="168"/>
        <end position="191"/>
    </location>
</feature>
<comment type="subcellular location">
    <subcellularLocation>
        <location evidence="1">Membrane</location>
        <topology evidence="1">Multi-pass membrane protein</topology>
    </subcellularLocation>
</comment>
<name>A0A370K2Z0_9GAMM</name>
<evidence type="ECO:0000256" key="1">
    <source>
        <dbReference type="ARBA" id="ARBA00004141"/>
    </source>
</evidence>
<protein>
    <submittedName>
        <fullName evidence="7">YIP1 family protein</fullName>
    </submittedName>
</protein>
<gene>
    <name evidence="7" type="ORF">DVT68_19105</name>
</gene>
<keyword evidence="4 5" id="KW-0472">Membrane</keyword>
<evidence type="ECO:0000256" key="5">
    <source>
        <dbReference type="SAM" id="Phobius"/>
    </source>
</evidence>
<dbReference type="RefSeq" id="WP_114826806.1">
    <property type="nucleotide sequence ID" value="NZ_QQSY01000008.1"/>
</dbReference>
<evidence type="ECO:0000256" key="4">
    <source>
        <dbReference type="ARBA" id="ARBA00023136"/>
    </source>
</evidence>
<feature type="transmembrane region" description="Helical" evidence="5">
    <location>
        <begin position="81"/>
        <end position="103"/>
    </location>
</feature>
<dbReference type="Proteomes" id="UP000254711">
    <property type="component" value="Unassembled WGS sequence"/>
</dbReference>
<dbReference type="GO" id="GO:0016020">
    <property type="term" value="C:membrane"/>
    <property type="evidence" value="ECO:0007669"/>
    <property type="project" value="UniProtKB-SubCell"/>
</dbReference>
<dbReference type="OrthoDB" id="9808452at2"/>
<reference evidence="7 8" key="1">
    <citation type="submission" date="2018-07" db="EMBL/GenBank/DDBJ databases">
        <title>Dyella solisilvae sp. nov., isolated from the pine and broad-leaved mixed forest soil.</title>
        <authorList>
            <person name="Gao Z."/>
            <person name="Qiu L."/>
        </authorList>
    </citation>
    <scope>NUCLEOTIDE SEQUENCE [LARGE SCALE GENOMIC DNA]</scope>
    <source>
        <strain evidence="7 8">DHG54</strain>
    </source>
</reference>
<comment type="caution">
    <text evidence="7">The sequence shown here is derived from an EMBL/GenBank/DDBJ whole genome shotgun (WGS) entry which is preliminary data.</text>
</comment>
<evidence type="ECO:0000256" key="2">
    <source>
        <dbReference type="ARBA" id="ARBA00022692"/>
    </source>
</evidence>
<dbReference type="InterPro" id="IPR006977">
    <property type="entry name" value="Yip1_dom"/>
</dbReference>
<proteinExistence type="predicted"/>
<feature type="transmembrane region" description="Helical" evidence="5">
    <location>
        <begin position="115"/>
        <end position="148"/>
    </location>
</feature>
<evidence type="ECO:0000256" key="3">
    <source>
        <dbReference type="ARBA" id="ARBA00022989"/>
    </source>
</evidence>